<proteinExistence type="predicted"/>
<evidence type="ECO:0000256" key="1">
    <source>
        <dbReference type="SAM" id="MobiDB-lite"/>
    </source>
</evidence>
<dbReference type="Proteomes" id="UP000087171">
    <property type="component" value="Chromosome Ca3"/>
</dbReference>
<reference evidence="3" key="2">
    <citation type="submission" date="2025-08" db="UniProtKB">
        <authorList>
            <consortium name="RefSeq"/>
        </authorList>
    </citation>
    <scope>IDENTIFICATION</scope>
    <source>
        <tissue evidence="3">Etiolated seedlings</tissue>
    </source>
</reference>
<dbReference type="GO" id="GO:0005634">
    <property type="term" value="C:nucleus"/>
    <property type="evidence" value="ECO:0007669"/>
    <property type="project" value="InterPro"/>
</dbReference>
<protein>
    <submittedName>
        <fullName evidence="3">Protein GIGAS CELL1</fullName>
    </submittedName>
</protein>
<reference evidence="2" key="1">
    <citation type="journal article" date="2013" name="Nat. Biotechnol.">
        <title>Draft genome sequence of chickpea (Cicer arietinum) provides a resource for trait improvement.</title>
        <authorList>
            <person name="Varshney R.K."/>
            <person name="Song C."/>
            <person name="Saxena R.K."/>
            <person name="Azam S."/>
            <person name="Yu S."/>
            <person name="Sharpe A.G."/>
            <person name="Cannon S."/>
            <person name="Baek J."/>
            <person name="Rosen B.D."/>
            <person name="Tar'an B."/>
            <person name="Millan T."/>
            <person name="Zhang X."/>
            <person name="Ramsay L.D."/>
            <person name="Iwata A."/>
            <person name="Wang Y."/>
            <person name="Nelson W."/>
            <person name="Farmer A.D."/>
            <person name="Gaur P.M."/>
            <person name="Soderlund C."/>
            <person name="Penmetsa R.V."/>
            <person name="Xu C."/>
            <person name="Bharti A.K."/>
            <person name="He W."/>
            <person name="Winter P."/>
            <person name="Zhao S."/>
            <person name="Hane J.K."/>
            <person name="Carrasquilla-Garcia N."/>
            <person name="Condie J.A."/>
            <person name="Upadhyaya H.D."/>
            <person name="Luo M.C."/>
            <person name="Thudi M."/>
            <person name="Gowda C.L."/>
            <person name="Singh N.P."/>
            <person name="Lichtenzveig J."/>
            <person name="Gali K.K."/>
            <person name="Rubio J."/>
            <person name="Nadarajan N."/>
            <person name="Dolezel J."/>
            <person name="Bansal K.C."/>
            <person name="Xu X."/>
            <person name="Edwards D."/>
            <person name="Zhang G."/>
            <person name="Kahl G."/>
            <person name="Gil J."/>
            <person name="Singh K.B."/>
            <person name="Datta S.K."/>
            <person name="Jackson S.A."/>
            <person name="Wang J."/>
            <person name="Cook D.R."/>
        </authorList>
    </citation>
    <scope>NUCLEOTIDE SEQUENCE [LARGE SCALE GENOMIC DNA]</scope>
    <source>
        <strain evidence="2">cv. CDC Frontier</strain>
    </source>
</reference>
<sequence length="232" mass="26010">MPEARDRRVNALDVATIFTHRRASIFQDSDSLTTGLDLFRAQRTPVTRGVARARNLHAPGIENTPPVTTRRGRSRGSSRSVLPSWYPRTPLRDITSVVRAIERRRGRMGNEEFQQTGAQFSADQFTIFSDPSSYSASGSNSASRAFKNSPKSVGIKLRTPYGSKVPKILFDISNLPEQEGESSELLTPQKKLLNSIDSVEKAVTQELMKMKRTPSAKKAEREKRVRTLMSMR</sequence>
<feature type="region of interest" description="Disordered" evidence="1">
    <location>
        <begin position="58"/>
        <end position="84"/>
    </location>
</feature>
<dbReference type="OrthoDB" id="1916775at2759"/>
<feature type="region of interest" description="Disordered" evidence="1">
    <location>
        <begin position="211"/>
        <end position="232"/>
    </location>
</feature>
<dbReference type="InterPro" id="IPR034590">
    <property type="entry name" value="POLYCHOME/GIG1"/>
</dbReference>
<dbReference type="PANTHER" id="PTHR35119">
    <property type="entry name" value="PROTEIN POLYCHOME"/>
    <property type="match status" value="1"/>
</dbReference>
<accession>A0A1S2XT26</accession>
<evidence type="ECO:0000313" key="2">
    <source>
        <dbReference type="Proteomes" id="UP000087171"/>
    </source>
</evidence>
<name>A0A1S2XT26_CICAR</name>
<dbReference type="AlphaFoldDB" id="A0A1S2XT26"/>
<gene>
    <name evidence="3" type="primary">LOC101497267</name>
</gene>
<evidence type="ECO:0000313" key="3">
    <source>
        <dbReference type="RefSeq" id="XP_004493551.1"/>
    </source>
</evidence>
<dbReference type="STRING" id="3827.A0A1S2XT26"/>
<dbReference type="GO" id="GO:0051783">
    <property type="term" value="P:regulation of nuclear division"/>
    <property type="evidence" value="ECO:0007669"/>
    <property type="project" value="InterPro"/>
</dbReference>
<dbReference type="KEGG" id="cam:101497267"/>
<dbReference type="RefSeq" id="XP_004493551.1">
    <property type="nucleotide sequence ID" value="XM_004493494.3"/>
</dbReference>
<dbReference type="PANTHER" id="PTHR35119:SF1">
    <property type="entry name" value="PROTEIN POLYCHOME"/>
    <property type="match status" value="1"/>
</dbReference>
<dbReference type="eggNOG" id="ENOG502RZ6Y">
    <property type="taxonomic scope" value="Eukaryota"/>
</dbReference>
<dbReference type="GeneID" id="101497267"/>
<dbReference type="PaxDb" id="3827-XP_004493551.1"/>
<keyword evidence="2" id="KW-1185">Reference proteome</keyword>
<organism evidence="2 3">
    <name type="scientific">Cicer arietinum</name>
    <name type="common">Chickpea</name>
    <name type="synonym">Garbanzo</name>
    <dbReference type="NCBI Taxonomy" id="3827"/>
    <lineage>
        <taxon>Eukaryota</taxon>
        <taxon>Viridiplantae</taxon>
        <taxon>Streptophyta</taxon>
        <taxon>Embryophyta</taxon>
        <taxon>Tracheophyta</taxon>
        <taxon>Spermatophyta</taxon>
        <taxon>Magnoliopsida</taxon>
        <taxon>eudicotyledons</taxon>
        <taxon>Gunneridae</taxon>
        <taxon>Pentapetalae</taxon>
        <taxon>rosids</taxon>
        <taxon>fabids</taxon>
        <taxon>Fabales</taxon>
        <taxon>Fabaceae</taxon>
        <taxon>Papilionoideae</taxon>
        <taxon>50 kb inversion clade</taxon>
        <taxon>NPAAA clade</taxon>
        <taxon>Hologalegina</taxon>
        <taxon>IRL clade</taxon>
        <taxon>Cicereae</taxon>
        <taxon>Cicer</taxon>
    </lineage>
</organism>